<feature type="compositionally biased region" description="Low complexity" evidence="1">
    <location>
        <begin position="1"/>
        <end position="40"/>
    </location>
</feature>
<protein>
    <submittedName>
        <fullName evidence="2">Uncharacterized protein</fullName>
    </submittedName>
</protein>
<dbReference type="GeneID" id="35603810"/>
<dbReference type="EMBL" id="FJUY01000015">
    <property type="protein sequence ID" value="CZT23018.1"/>
    <property type="molecule type" value="Genomic_DNA"/>
</dbReference>
<name>A0A2D3VMX4_9PEZI</name>
<evidence type="ECO:0000256" key="1">
    <source>
        <dbReference type="SAM" id="MobiDB-lite"/>
    </source>
</evidence>
<sequence length="382" mass="42141">MSSSASPPSVSVAPPTSTPHAADGSAASSARDPSANSPPSTEMPMMHDLVQHTTGVNAALLTDLLTTMALDSDKKGDRNSGESEVGAEEHAPRNILDLPLEILNKIISLIIPRFLHLIIHSYGDDKSDLQCTVEVSPQGISSLKVSYDESWADVQALFKLNSAFHKLVTKQLDFDAQRAASNLVVTLRDNLDPAGPISLGNPKPTCLVVSDKFLDRFIFIRFDVPLCLYCERGGLRMVPETVHRLACYYQRNPHEDWQFCGLGTMQWARRASNGWVVAGDTLEAEAFDNDMMQFDPHVWKRVVHSTLPVIEGISANIIFESGPARDLLKMQGVFYRMTRAIQELEDTVRAPGEDSWRAMGLSSAIARDLICPFEPCFELLKC</sequence>
<proteinExistence type="predicted"/>
<evidence type="ECO:0000313" key="2">
    <source>
        <dbReference type="EMBL" id="CZT23018.1"/>
    </source>
</evidence>
<keyword evidence="3" id="KW-1185">Reference proteome</keyword>
<dbReference type="AlphaFoldDB" id="A0A2D3VMX4"/>
<reference evidence="2 3" key="1">
    <citation type="submission" date="2016-03" db="EMBL/GenBank/DDBJ databases">
        <authorList>
            <person name="Ploux O."/>
        </authorList>
    </citation>
    <scope>NUCLEOTIDE SEQUENCE [LARGE SCALE GENOMIC DNA]</scope>
    <source>
        <strain evidence="2 3">URUG2</strain>
    </source>
</reference>
<accession>A0A2D3VMX4</accession>
<organism evidence="2 3">
    <name type="scientific">Ramularia collo-cygni</name>
    <dbReference type="NCBI Taxonomy" id="112498"/>
    <lineage>
        <taxon>Eukaryota</taxon>
        <taxon>Fungi</taxon>
        <taxon>Dikarya</taxon>
        <taxon>Ascomycota</taxon>
        <taxon>Pezizomycotina</taxon>
        <taxon>Dothideomycetes</taxon>
        <taxon>Dothideomycetidae</taxon>
        <taxon>Mycosphaerellales</taxon>
        <taxon>Mycosphaerellaceae</taxon>
        <taxon>Ramularia</taxon>
    </lineage>
</organism>
<dbReference type="Proteomes" id="UP000225277">
    <property type="component" value="Unassembled WGS sequence"/>
</dbReference>
<gene>
    <name evidence="2" type="ORF">RCC_08728</name>
</gene>
<feature type="region of interest" description="Disordered" evidence="1">
    <location>
        <begin position="1"/>
        <end position="45"/>
    </location>
</feature>
<dbReference type="RefSeq" id="XP_023629742.1">
    <property type="nucleotide sequence ID" value="XM_023773974.1"/>
</dbReference>
<evidence type="ECO:0000313" key="3">
    <source>
        <dbReference type="Proteomes" id="UP000225277"/>
    </source>
</evidence>